<keyword evidence="2" id="KW-1185">Reference proteome</keyword>
<comment type="caution">
    <text evidence="1">The sequence shown here is derived from an EMBL/GenBank/DDBJ whole genome shotgun (WGS) entry which is preliminary data.</text>
</comment>
<accession>A0ACA9MKA3</accession>
<sequence>YIDLLIIYLTTHKNSDECKDRKYLHEINLAEQEWNLLKYLIQVFRLFAEATQYLGSIYYSTYSFIYHVIEKLKEMFKLTIVEIDELDNEDEEDVFDYEEEDQTKCEDSENNNKINNCTTNDNLLYTPCLLKSLEKDDFQVANEIEEYFIILKISLQKDPLIW</sequence>
<feature type="non-terminal residue" evidence="1">
    <location>
        <position position="1"/>
    </location>
</feature>
<gene>
    <name evidence="1" type="ORF">SCALOS_LOCUS6814</name>
</gene>
<evidence type="ECO:0000313" key="2">
    <source>
        <dbReference type="Proteomes" id="UP000789860"/>
    </source>
</evidence>
<protein>
    <submittedName>
        <fullName evidence="1">9917_t:CDS:1</fullName>
    </submittedName>
</protein>
<evidence type="ECO:0000313" key="1">
    <source>
        <dbReference type="EMBL" id="CAG8597738.1"/>
    </source>
</evidence>
<name>A0ACA9MKA3_9GLOM</name>
<organism evidence="1 2">
    <name type="scientific">Scutellospora calospora</name>
    <dbReference type="NCBI Taxonomy" id="85575"/>
    <lineage>
        <taxon>Eukaryota</taxon>
        <taxon>Fungi</taxon>
        <taxon>Fungi incertae sedis</taxon>
        <taxon>Mucoromycota</taxon>
        <taxon>Glomeromycotina</taxon>
        <taxon>Glomeromycetes</taxon>
        <taxon>Diversisporales</taxon>
        <taxon>Gigasporaceae</taxon>
        <taxon>Scutellospora</taxon>
    </lineage>
</organism>
<dbReference type="EMBL" id="CAJVPM010013886">
    <property type="protein sequence ID" value="CAG8597738.1"/>
    <property type="molecule type" value="Genomic_DNA"/>
</dbReference>
<proteinExistence type="predicted"/>
<dbReference type="Proteomes" id="UP000789860">
    <property type="component" value="Unassembled WGS sequence"/>
</dbReference>
<reference evidence="1" key="1">
    <citation type="submission" date="2021-06" db="EMBL/GenBank/DDBJ databases">
        <authorList>
            <person name="Kallberg Y."/>
            <person name="Tangrot J."/>
            <person name="Rosling A."/>
        </authorList>
    </citation>
    <scope>NUCLEOTIDE SEQUENCE</scope>
    <source>
        <strain evidence="1">AU212A</strain>
    </source>
</reference>